<dbReference type="AlphaFoldDB" id="A0A1I8NY52"/>
<dbReference type="VEuPathDB" id="VectorBase:SCAU003091"/>
<gene>
    <name evidence="1" type="primary">106083631</name>
</gene>
<evidence type="ECO:0000313" key="1">
    <source>
        <dbReference type="EnsemblMetazoa" id="SCAU003091-PA"/>
    </source>
</evidence>
<dbReference type="KEGG" id="scac:106083631"/>
<protein>
    <submittedName>
        <fullName evidence="1">Uncharacterized protein</fullName>
    </submittedName>
</protein>
<reference evidence="1" key="1">
    <citation type="submission" date="2020-05" db="UniProtKB">
        <authorList>
            <consortium name="EnsemblMetazoa"/>
        </authorList>
    </citation>
    <scope>IDENTIFICATION</scope>
    <source>
        <strain evidence="1">USDA</strain>
    </source>
</reference>
<keyword evidence="2" id="KW-1185">Reference proteome</keyword>
<dbReference type="OrthoDB" id="8040827at2759"/>
<dbReference type="Proteomes" id="UP000095300">
    <property type="component" value="Unassembled WGS sequence"/>
</dbReference>
<proteinExistence type="predicted"/>
<name>A0A1I8NY52_STOCA</name>
<sequence>MLSLKKTVSDKHRVIVQLNKSGSHNASHSKLTLVQIRAAPDITDSCIALDYNTLQVNKKSSTTKILQLPSSKETLKFDCVANGFDANTKSEMSLMIDQILLNHRNCCMIRCVAVLESSAAVLNHLLVCEVDKRLQMAQLTLRSVECEYFDIRKFDIVNLLGGRHHKSQKFLSTMDLQRWLKGEYQQLVAKCQGHECLDFVFTFSGKRGVMHQVKFSYMQLIAAKLDSQDKLALRQSLEDITIRPRGIQSSMLLDTLRDYLLPHQEMQIWMFFEIPVRQRPTNSGSDEIMTDMLKFAKAAYAGFHASSAGTNGESCCYN</sequence>
<accession>A0A1I8NY52</accession>
<evidence type="ECO:0000313" key="2">
    <source>
        <dbReference type="Proteomes" id="UP000095300"/>
    </source>
</evidence>
<dbReference type="EnsemblMetazoa" id="SCAU003091-RA">
    <property type="protein sequence ID" value="SCAU003091-PA"/>
    <property type="gene ID" value="SCAU003091"/>
</dbReference>
<organism evidence="1 2">
    <name type="scientific">Stomoxys calcitrans</name>
    <name type="common">Stable fly</name>
    <name type="synonym">Conops calcitrans</name>
    <dbReference type="NCBI Taxonomy" id="35570"/>
    <lineage>
        <taxon>Eukaryota</taxon>
        <taxon>Metazoa</taxon>
        <taxon>Ecdysozoa</taxon>
        <taxon>Arthropoda</taxon>
        <taxon>Hexapoda</taxon>
        <taxon>Insecta</taxon>
        <taxon>Pterygota</taxon>
        <taxon>Neoptera</taxon>
        <taxon>Endopterygota</taxon>
        <taxon>Diptera</taxon>
        <taxon>Brachycera</taxon>
        <taxon>Muscomorpha</taxon>
        <taxon>Muscoidea</taxon>
        <taxon>Muscidae</taxon>
        <taxon>Stomoxys</taxon>
    </lineage>
</organism>
<dbReference type="STRING" id="35570.A0A1I8NY52"/>